<dbReference type="InterPro" id="IPR016817">
    <property type="entry name" value="MannP-dilichol_defect-1"/>
</dbReference>
<accession>A0A553PV95</accession>
<feature type="transmembrane region" description="Helical" evidence="3">
    <location>
        <begin position="20"/>
        <end position="36"/>
    </location>
</feature>
<dbReference type="OrthoDB" id="271506at2759"/>
<evidence type="ECO:0000313" key="5">
    <source>
        <dbReference type="Proteomes" id="UP000316079"/>
    </source>
</evidence>
<evidence type="ECO:0000256" key="3">
    <source>
        <dbReference type="SAM" id="Phobius"/>
    </source>
</evidence>
<keyword evidence="3" id="KW-0472">Membrane</keyword>
<organism evidence="4 5">
    <name type="scientific">Danionella cerebrum</name>
    <dbReference type="NCBI Taxonomy" id="2873325"/>
    <lineage>
        <taxon>Eukaryota</taxon>
        <taxon>Metazoa</taxon>
        <taxon>Chordata</taxon>
        <taxon>Craniata</taxon>
        <taxon>Vertebrata</taxon>
        <taxon>Euteleostomi</taxon>
        <taxon>Actinopterygii</taxon>
        <taxon>Neopterygii</taxon>
        <taxon>Teleostei</taxon>
        <taxon>Ostariophysi</taxon>
        <taxon>Cypriniformes</taxon>
        <taxon>Danionidae</taxon>
        <taxon>Danioninae</taxon>
        <taxon>Danionella</taxon>
    </lineage>
</organism>
<evidence type="ECO:0000256" key="2">
    <source>
        <dbReference type="ARBA" id="ARBA00022737"/>
    </source>
</evidence>
<evidence type="ECO:0008006" key="6">
    <source>
        <dbReference type="Google" id="ProtNLM"/>
    </source>
</evidence>
<name>A0A553PV95_9TELE</name>
<keyword evidence="2" id="KW-0677">Repeat</keyword>
<reference evidence="4 5" key="1">
    <citation type="journal article" date="2019" name="Sci. Data">
        <title>Hybrid genome assembly and annotation of Danionella translucida.</title>
        <authorList>
            <person name="Kadobianskyi M."/>
            <person name="Schulze L."/>
            <person name="Schuelke M."/>
            <person name="Judkewitz B."/>
        </authorList>
    </citation>
    <scope>NUCLEOTIDE SEQUENCE [LARGE SCALE GENOMIC DNA]</scope>
    <source>
        <strain evidence="4 5">Bolton</strain>
    </source>
</reference>
<dbReference type="PANTHER" id="PTHR12226:SF2">
    <property type="entry name" value="MANNOSE-P-DOLICHOL UTILIZATION DEFECT 1 PROTEIN"/>
    <property type="match status" value="1"/>
</dbReference>
<dbReference type="STRING" id="623744.A0A553PV95"/>
<dbReference type="PANTHER" id="PTHR12226">
    <property type="entry name" value="MANNOSE-P-DOLICHOL UTILIZATION DEFECT 1 LEC35 -RELATED"/>
    <property type="match status" value="1"/>
</dbReference>
<feature type="transmembrane region" description="Helical" evidence="3">
    <location>
        <begin position="48"/>
        <end position="71"/>
    </location>
</feature>
<keyword evidence="3" id="KW-1133">Transmembrane helix</keyword>
<dbReference type="GO" id="GO:0009312">
    <property type="term" value="P:oligosaccharide biosynthetic process"/>
    <property type="evidence" value="ECO:0007669"/>
    <property type="project" value="TreeGrafter"/>
</dbReference>
<proteinExistence type="predicted"/>
<dbReference type="EMBL" id="SRMA01026617">
    <property type="protein sequence ID" value="TRY81580.1"/>
    <property type="molecule type" value="Genomic_DNA"/>
</dbReference>
<feature type="transmembrane region" description="Helical" evidence="3">
    <location>
        <begin position="91"/>
        <end position="112"/>
    </location>
</feature>
<dbReference type="AlphaFoldDB" id="A0A553PV95"/>
<sequence length="132" mass="14629">MCVNVVLRPEHLCRAWGESLFGLIQFAVLALLVQHYRDKSIKGILQLLLYGGAMYFLTSPVAPATVVWTLHEWNVVLIIAARDTGLFSFSSQLHALATCCSGVLLAQILLCWNKRTANSDKEARGVKKDKAD</sequence>
<keyword evidence="1" id="KW-0813">Transport</keyword>
<protein>
    <recommendedName>
        <fullName evidence="6">Solute carrier family 66 member 3</fullName>
    </recommendedName>
</protein>
<dbReference type="Proteomes" id="UP000316079">
    <property type="component" value="Unassembled WGS sequence"/>
</dbReference>
<evidence type="ECO:0000256" key="1">
    <source>
        <dbReference type="ARBA" id="ARBA00022448"/>
    </source>
</evidence>
<keyword evidence="5" id="KW-1185">Reference proteome</keyword>
<keyword evidence="3" id="KW-0812">Transmembrane</keyword>
<evidence type="ECO:0000313" key="4">
    <source>
        <dbReference type="EMBL" id="TRY81580.1"/>
    </source>
</evidence>
<gene>
    <name evidence="4" type="ORF">DNTS_012090</name>
</gene>
<comment type="caution">
    <text evidence="4">The sequence shown here is derived from an EMBL/GenBank/DDBJ whole genome shotgun (WGS) entry which is preliminary data.</text>
</comment>